<evidence type="ECO:0000259" key="3">
    <source>
        <dbReference type="PROSITE" id="PS50977"/>
    </source>
</evidence>
<evidence type="ECO:0000256" key="1">
    <source>
        <dbReference type="ARBA" id="ARBA00023125"/>
    </source>
</evidence>
<organism evidence="4 5">
    <name type="scientific">Crossiella equi</name>
    <dbReference type="NCBI Taxonomy" id="130796"/>
    <lineage>
        <taxon>Bacteria</taxon>
        <taxon>Bacillati</taxon>
        <taxon>Actinomycetota</taxon>
        <taxon>Actinomycetes</taxon>
        <taxon>Pseudonocardiales</taxon>
        <taxon>Pseudonocardiaceae</taxon>
        <taxon>Crossiella</taxon>
    </lineage>
</organism>
<dbReference type="InterPro" id="IPR009057">
    <property type="entry name" value="Homeodomain-like_sf"/>
</dbReference>
<dbReference type="PROSITE" id="PS50977">
    <property type="entry name" value="HTH_TETR_2"/>
    <property type="match status" value="1"/>
</dbReference>
<feature type="domain" description="HTH tetR-type" evidence="3">
    <location>
        <begin position="16"/>
        <end position="76"/>
    </location>
</feature>
<dbReference type="PANTHER" id="PTHR30055">
    <property type="entry name" value="HTH-TYPE TRANSCRIPTIONAL REGULATOR RUTR"/>
    <property type="match status" value="1"/>
</dbReference>
<comment type="caution">
    <text evidence="4">The sequence shown here is derived from an EMBL/GenBank/DDBJ whole genome shotgun (WGS) entry which is preliminary data.</text>
</comment>
<dbReference type="PRINTS" id="PR00455">
    <property type="entry name" value="HTHTETR"/>
</dbReference>
<dbReference type="InterPro" id="IPR050109">
    <property type="entry name" value="HTH-type_TetR-like_transc_reg"/>
</dbReference>
<dbReference type="SUPFAM" id="SSF46689">
    <property type="entry name" value="Homeodomain-like"/>
    <property type="match status" value="1"/>
</dbReference>
<dbReference type="RefSeq" id="WP_249044248.1">
    <property type="nucleotide sequence ID" value="NZ_JAGIOO010000001.1"/>
</dbReference>
<dbReference type="Gene3D" id="1.10.10.60">
    <property type="entry name" value="Homeodomain-like"/>
    <property type="match status" value="1"/>
</dbReference>
<dbReference type="PANTHER" id="PTHR30055:SF235">
    <property type="entry name" value="TRANSCRIPTIONAL REGULATORY PROTEIN"/>
    <property type="match status" value="1"/>
</dbReference>
<dbReference type="EMBL" id="JAGIOO010000001">
    <property type="protein sequence ID" value="MBP2477305.1"/>
    <property type="molecule type" value="Genomic_DNA"/>
</dbReference>
<dbReference type="InterPro" id="IPR036271">
    <property type="entry name" value="Tet_transcr_reg_TetR-rel_C_sf"/>
</dbReference>
<name>A0ABS5AL47_9PSEU</name>
<dbReference type="InterPro" id="IPR001647">
    <property type="entry name" value="HTH_TetR"/>
</dbReference>
<reference evidence="4 5" key="1">
    <citation type="submission" date="2021-03" db="EMBL/GenBank/DDBJ databases">
        <title>Sequencing the genomes of 1000 actinobacteria strains.</title>
        <authorList>
            <person name="Klenk H.-P."/>
        </authorList>
    </citation>
    <scope>NUCLEOTIDE SEQUENCE [LARGE SCALE GENOMIC DNA]</scope>
    <source>
        <strain evidence="4 5">DSM 44580</strain>
    </source>
</reference>
<evidence type="ECO:0000256" key="2">
    <source>
        <dbReference type="PROSITE-ProRule" id="PRU00335"/>
    </source>
</evidence>
<dbReference type="Proteomes" id="UP001519363">
    <property type="component" value="Unassembled WGS sequence"/>
</dbReference>
<sequence length="204" mass="21562">MAETAPRRRGRRPAGEDTKTALLDAARAVFTEQGFDGATVRMIAARANVDPAMVNHWFGGKDNLFAAAVRLPVTPEQILDFVLPGPVEELGARIVHRFVTVWDQAGGGPMVALMRSASSNEEAAAMLRELIAHAVFGRIAQSAGLDQPALRAGLVGSQIAGLGMMRYVIRLEPLASLDIDSVVAAVGPNLQHYLTGDVGTAAPV</sequence>
<evidence type="ECO:0000313" key="5">
    <source>
        <dbReference type="Proteomes" id="UP001519363"/>
    </source>
</evidence>
<dbReference type="Pfam" id="PF17920">
    <property type="entry name" value="TetR_C_16"/>
    <property type="match status" value="1"/>
</dbReference>
<dbReference type="SUPFAM" id="SSF48498">
    <property type="entry name" value="Tetracyclin repressor-like, C-terminal domain"/>
    <property type="match status" value="1"/>
</dbReference>
<evidence type="ECO:0000313" key="4">
    <source>
        <dbReference type="EMBL" id="MBP2477305.1"/>
    </source>
</evidence>
<keyword evidence="1 2" id="KW-0238">DNA-binding</keyword>
<dbReference type="Gene3D" id="1.10.357.10">
    <property type="entry name" value="Tetracycline Repressor, domain 2"/>
    <property type="match status" value="1"/>
</dbReference>
<keyword evidence="5" id="KW-1185">Reference proteome</keyword>
<feature type="DNA-binding region" description="H-T-H motif" evidence="2">
    <location>
        <begin position="39"/>
        <end position="58"/>
    </location>
</feature>
<dbReference type="InterPro" id="IPR041678">
    <property type="entry name" value="TetR_C_16"/>
</dbReference>
<protein>
    <submittedName>
        <fullName evidence="4">AcrR family transcriptional regulator</fullName>
    </submittedName>
</protein>
<proteinExistence type="predicted"/>
<gene>
    <name evidence="4" type="ORF">JOF53_006177</name>
</gene>
<accession>A0ABS5AL47</accession>
<dbReference type="Pfam" id="PF00440">
    <property type="entry name" value="TetR_N"/>
    <property type="match status" value="1"/>
</dbReference>